<gene>
    <name evidence="4" type="ORF">GCM10010302_23540</name>
</gene>
<feature type="region of interest" description="Disordered" evidence="1">
    <location>
        <begin position="29"/>
        <end position="123"/>
    </location>
</feature>
<feature type="compositionally biased region" description="Low complexity" evidence="1">
    <location>
        <begin position="47"/>
        <end position="74"/>
    </location>
</feature>
<keyword evidence="2" id="KW-0812">Transmembrane</keyword>
<proteinExistence type="predicted"/>
<feature type="compositionally biased region" description="Gly residues" evidence="1">
    <location>
        <begin position="256"/>
        <end position="292"/>
    </location>
</feature>
<evidence type="ECO:0000256" key="2">
    <source>
        <dbReference type="SAM" id="Phobius"/>
    </source>
</evidence>
<protein>
    <recommendedName>
        <fullName evidence="6">Gram-positive cocci surface proteins LPxTG domain-containing protein</fullName>
    </recommendedName>
</protein>
<evidence type="ECO:0000313" key="5">
    <source>
        <dbReference type="Proteomes" id="UP001501867"/>
    </source>
</evidence>
<feature type="chain" id="PRO_5045193206" description="Gram-positive cocci surface proteins LPxTG domain-containing protein" evidence="3">
    <location>
        <begin position="28"/>
        <end position="353"/>
    </location>
</feature>
<feature type="compositionally biased region" description="Basic and acidic residues" evidence="1">
    <location>
        <begin position="90"/>
        <end position="99"/>
    </location>
</feature>
<reference evidence="4 5" key="1">
    <citation type="journal article" date="2019" name="Int. J. Syst. Evol. Microbiol.">
        <title>The Global Catalogue of Microorganisms (GCM) 10K type strain sequencing project: providing services to taxonomists for standard genome sequencing and annotation.</title>
        <authorList>
            <consortium name="The Broad Institute Genomics Platform"/>
            <consortium name="The Broad Institute Genome Sequencing Center for Infectious Disease"/>
            <person name="Wu L."/>
            <person name="Ma J."/>
        </authorList>
    </citation>
    <scope>NUCLEOTIDE SEQUENCE [LARGE SCALE GENOMIC DNA]</scope>
    <source>
        <strain evidence="4 5">JCM 4505</strain>
    </source>
</reference>
<name>A0ABN0VBC7_9ACTN</name>
<evidence type="ECO:0000256" key="3">
    <source>
        <dbReference type="SAM" id="SignalP"/>
    </source>
</evidence>
<comment type="caution">
    <text evidence="4">The sequence shown here is derived from an EMBL/GenBank/DDBJ whole genome shotgun (WGS) entry which is preliminary data.</text>
</comment>
<accession>A0ABN0VBC7</accession>
<dbReference type="RefSeq" id="WP_344156777.1">
    <property type="nucleotide sequence ID" value="NZ_BAAABV010000014.1"/>
</dbReference>
<feature type="region of interest" description="Disordered" evidence="1">
    <location>
        <begin position="253"/>
        <end position="315"/>
    </location>
</feature>
<evidence type="ECO:0008006" key="6">
    <source>
        <dbReference type="Google" id="ProtNLM"/>
    </source>
</evidence>
<keyword evidence="5" id="KW-1185">Reference proteome</keyword>
<feature type="transmembrane region" description="Helical" evidence="2">
    <location>
        <begin position="326"/>
        <end position="344"/>
    </location>
</feature>
<dbReference type="EMBL" id="BAAABV010000014">
    <property type="protein sequence ID" value="GAA0284644.1"/>
    <property type="molecule type" value="Genomic_DNA"/>
</dbReference>
<dbReference type="Proteomes" id="UP001501867">
    <property type="component" value="Unassembled WGS sequence"/>
</dbReference>
<keyword evidence="2" id="KW-0472">Membrane</keyword>
<evidence type="ECO:0000313" key="4">
    <source>
        <dbReference type="EMBL" id="GAA0284644.1"/>
    </source>
</evidence>
<keyword evidence="2" id="KW-1133">Transmembrane helix</keyword>
<sequence length="353" mass="35711">MKLKRMAVVAAAAVVGPTVLMATPAMADEAKNTAVTTPDSAPKGDSAAAETPAPAADTAKPAVETPAAKPAAETPAKDAKPAPETPAKPSADKPASKETAEDESGDEWQATGPKLDVKGLPGSFTAGGGWQEFSLHVNNKGGKDLEDYSLGLNLMTHTNFKGDYVSFEAWVENEHGKWGWQPVEVEGSEESYGLYIGTGSIAKNDAFDVKLRLKFSKDATPTQFGLWTVGWSNVKGENIYSESTGARSEIKAAANQGGGNTGGHTGGNTGGNHNGGGNTGGGNDTKPNGGGTTTPIVDHNTGTGTGTGTTAGGELAETGTDAATSWALGAGGVALAMGAALVAGTGRRRRVTN</sequence>
<keyword evidence="3" id="KW-0732">Signal</keyword>
<feature type="signal peptide" evidence="3">
    <location>
        <begin position="1"/>
        <end position="27"/>
    </location>
</feature>
<evidence type="ECO:0000256" key="1">
    <source>
        <dbReference type="SAM" id="MobiDB-lite"/>
    </source>
</evidence>
<organism evidence="4 5">
    <name type="scientific">Streptomyces polychromogenes</name>
    <dbReference type="NCBI Taxonomy" id="67342"/>
    <lineage>
        <taxon>Bacteria</taxon>
        <taxon>Bacillati</taxon>
        <taxon>Actinomycetota</taxon>
        <taxon>Actinomycetes</taxon>
        <taxon>Kitasatosporales</taxon>
        <taxon>Streptomycetaceae</taxon>
        <taxon>Streptomyces</taxon>
    </lineage>
</organism>